<evidence type="ECO:0000256" key="3">
    <source>
        <dbReference type="ARBA" id="ARBA00022989"/>
    </source>
</evidence>
<dbReference type="RefSeq" id="XP_033689518.1">
    <property type="nucleotide sequence ID" value="XM_033831403.1"/>
</dbReference>
<evidence type="ECO:0000259" key="6">
    <source>
        <dbReference type="PROSITE" id="PS50850"/>
    </source>
</evidence>
<organism evidence="7 8">
    <name type="scientific">Trematosphaeria pertusa</name>
    <dbReference type="NCBI Taxonomy" id="390896"/>
    <lineage>
        <taxon>Eukaryota</taxon>
        <taxon>Fungi</taxon>
        <taxon>Dikarya</taxon>
        <taxon>Ascomycota</taxon>
        <taxon>Pezizomycotina</taxon>
        <taxon>Dothideomycetes</taxon>
        <taxon>Pleosporomycetidae</taxon>
        <taxon>Pleosporales</taxon>
        <taxon>Massarineae</taxon>
        <taxon>Trematosphaeriaceae</taxon>
        <taxon>Trematosphaeria</taxon>
    </lineage>
</organism>
<evidence type="ECO:0000256" key="4">
    <source>
        <dbReference type="ARBA" id="ARBA00023136"/>
    </source>
</evidence>
<dbReference type="PANTHER" id="PTHR23502">
    <property type="entry name" value="MAJOR FACILITATOR SUPERFAMILY"/>
    <property type="match status" value="1"/>
</dbReference>
<dbReference type="Gene3D" id="1.20.1250.20">
    <property type="entry name" value="MFS general substrate transporter like domains"/>
    <property type="match status" value="1"/>
</dbReference>
<dbReference type="CDD" id="cd17323">
    <property type="entry name" value="MFS_Tpo1_MDR_like"/>
    <property type="match status" value="1"/>
</dbReference>
<dbReference type="GeneID" id="54584733"/>
<protein>
    <submittedName>
        <fullName evidence="7">MFS multidrug transporter-like protein</fullName>
    </submittedName>
</protein>
<name>A0A6A6IVR8_9PLEO</name>
<keyword evidence="4 5" id="KW-0472">Membrane</keyword>
<dbReference type="PROSITE" id="PS50850">
    <property type="entry name" value="MFS"/>
    <property type="match status" value="1"/>
</dbReference>
<dbReference type="FunFam" id="1.20.1250.20:FF:000011">
    <property type="entry name" value="MFS multidrug transporter, putative"/>
    <property type="match status" value="1"/>
</dbReference>
<reference evidence="7" key="1">
    <citation type="journal article" date="2020" name="Stud. Mycol.">
        <title>101 Dothideomycetes genomes: a test case for predicting lifestyles and emergence of pathogens.</title>
        <authorList>
            <person name="Haridas S."/>
            <person name="Albert R."/>
            <person name="Binder M."/>
            <person name="Bloem J."/>
            <person name="Labutti K."/>
            <person name="Salamov A."/>
            <person name="Andreopoulos B."/>
            <person name="Baker S."/>
            <person name="Barry K."/>
            <person name="Bills G."/>
            <person name="Bluhm B."/>
            <person name="Cannon C."/>
            <person name="Castanera R."/>
            <person name="Culley D."/>
            <person name="Daum C."/>
            <person name="Ezra D."/>
            <person name="Gonzalez J."/>
            <person name="Henrissat B."/>
            <person name="Kuo A."/>
            <person name="Liang C."/>
            <person name="Lipzen A."/>
            <person name="Lutzoni F."/>
            <person name="Magnuson J."/>
            <person name="Mondo S."/>
            <person name="Nolan M."/>
            <person name="Ohm R."/>
            <person name="Pangilinan J."/>
            <person name="Park H.-J."/>
            <person name="Ramirez L."/>
            <person name="Alfaro M."/>
            <person name="Sun H."/>
            <person name="Tritt A."/>
            <person name="Yoshinaga Y."/>
            <person name="Zwiers L.-H."/>
            <person name="Turgeon B."/>
            <person name="Goodwin S."/>
            <person name="Spatafora J."/>
            <person name="Crous P."/>
            <person name="Grigoriev I."/>
        </authorList>
    </citation>
    <scope>NUCLEOTIDE SEQUENCE</scope>
    <source>
        <strain evidence="7">CBS 122368</strain>
    </source>
</reference>
<dbReference type="InterPro" id="IPR020846">
    <property type="entry name" value="MFS_dom"/>
</dbReference>
<dbReference type="SUPFAM" id="SSF103473">
    <property type="entry name" value="MFS general substrate transporter"/>
    <property type="match status" value="1"/>
</dbReference>
<dbReference type="GO" id="GO:0022857">
    <property type="term" value="F:transmembrane transporter activity"/>
    <property type="evidence" value="ECO:0007669"/>
    <property type="project" value="InterPro"/>
</dbReference>
<feature type="transmembrane region" description="Helical" evidence="5">
    <location>
        <begin position="162"/>
        <end position="181"/>
    </location>
</feature>
<feature type="transmembrane region" description="Helical" evidence="5">
    <location>
        <begin position="187"/>
        <end position="209"/>
    </location>
</feature>
<dbReference type="EMBL" id="ML987190">
    <property type="protein sequence ID" value="KAF2254514.1"/>
    <property type="molecule type" value="Genomic_DNA"/>
</dbReference>
<feature type="transmembrane region" description="Helical" evidence="5">
    <location>
        <begin position="341"/>
        <end position="358"/>
    </location>
</feature>
<evidence type="ECO:0000256" key="2">
    <source>
        <dbReference type="ARBA" id="ARBA00022692"/>
    </source>
</evidence>
<dbReference type="PANTHER" id="PTHR23502:SF60">
    <property type="entry name" value="MAJOR FACILITATOR SUPERFAMILY (MFS) PROFILE DOMAIN-CONTAINING PROTEIN-RELATED"/>
    <property type="match status" value="1"/>
</dbReference>
<keyword evidence="2 5" id="KW-0812">Transmembrane</keyword>
<feature type="transmembrane region" description="Helical" evidence="5">
    <location>
        <begin position="221"/>
        <end position="244"/>
    </location>
</feature>
<dbReference type="Pfam" id="PF07690">
    <property type="entry name" value="MFS_1"/>
    <property type="match status" value="1"/>
</dbReference>
<feature type="transmembrane region" description="Helical" evidence="5">
    <location>
        <begin position="250"/>
        <end position="271"/>
    </location>
</feature>
<feature type="transmembrane region" description="Helical" evidence="5">
    <location>
        <begin position="130"/>
        <end position="150"/>
    </location>
</feature>
<dbReference type="Proteomes" id="UP000800094">
    <property type="component" value="Unassembled WGS sequence"/>
</dbReference>
<evidence type="ECO:0000313" key="8">
    <source>
        <dbReference type="Proteomes" id="UP000800094"/>
    </source>
</evidence>
<sequence length="544" mass="61021">MRLQKKSRAIDEEQGIDSIALPRFSFESEDQDRRPLVSTERLFERLSAIGTGYRSDIHSLHDEHDGDIEEIVVTWDSPDDPSNPLNWSWKRKWVVTILVSMFTFISPFSSTMVTPALPDISDDFDIPEGFMQQLVMSIFLLGYAQGPFVLAPLSEIYGRVTVLQYANLIYLAFNTACGFAQNRTQMLLFRFLSGIGGSAPQALCNGVLADTWSKEERGKGQAIYGMLTFIGPCVAPICGAYISTNTTWRWIFWSTSIFDVLVQVLALFFLSETFAPTILARKAKAIRRDIARRGCRNSGVVVRTEYDTCDRFSKILRKRLILPFIMMFTHPAVQAPSIYRAFLYGVMYLVLSTFPLVFEEVYDQDTGIASLNYLSLCLGFMIGLQISHPLMDKLYARLKAYYRTDEGLPEWRVPPMLIGGLLCPLGLFIYGWTAHYHLHWVLPNLGCVLLAIGLIIAFQCSQAYTVDAYSATYAASAAAVGAFLRTMCGFSFPLFAPRLYEALGLGWGNSLLAFLTLLLAGVSPVLLWVYGAELRAMSTRGLEK</sequence>
<proteinExistence type="predicted"/>
<feature type="transmembrane region" description="Helical" evidence="5">
    <location>
        <begin position="470"/>
        <end position="495"/>
    </location>
</feature>
<keyword evidence="3 5" id="KW-1133">Transmembrane helix</keyword>
<comment type="subcellular location">
    <subcellularLocation>
        <location evidence="1">Membrane</location>
        <topology evidence="1">Multi-pass membrane protein</topology>
    </subcellularLocation>
</comment>
<dbReference type="InterPro" id="IPR011701">
    <property type="entry name" value="MFS"/>
</dbReference>
<gene>
    <name evidence="7" type="ORF">BU26DRAFT_537281</name>
</gene>
<feature type="domain" description="Major facilitator superfamily (MFS) profile" evidence="6">
    <location>
        <begin position="95"/>
        <end position="535"/>
    </location>
</feature>
<dbReference type="GO" id="GO:0016020">
    <property type="term" value="C:membrane"/>
    <property type="evidence" value="ECO:0007669"/>
    <property type="project" value="UniProtKB-SubCell"/>
</dbReference>
<evidence type="ECO:0000313" key="7">
    <source>
        <dbReference type="EMBL" id="KAF2254514.1"/>
    </source>
</evidence>
<feature type="transmembrane region" description="Helical" evidence="5">
    <location>
        <begin position="93"/>
        <end position="110"/>
    </location>
</feature>
<keyword evidence="8" id="KW-1185">Reference proteome</keyword>
<dbReference type="InterPro" id="IPR036259">
    <property type="entry name" value="MFS_trans_sf"/>
</dbReference>
<dbReference type="AlphaFoldDB" id="A0A6A6IVR8"/>
<feature type="transmembrane region" description="Helical" evidence="5">
    <location>
        <begin position="438"/>
        <end position="458"/>
    </location>
</feature>
<accession>A0A6A6IVR8</accession>
<feature type="transmembrane region" description="Helical" evidence="5">
    <location>
        <begin position="411"/>
        <end position="432"/>
    </location>
</feature>
<evidence type="ECO:0000256" key="5">
    <source>
        <dbReference type="SAM" id="Phobius"/>
    </source>
</evidence>
<evidence type="ECO:0000256" key="1">
    <source>
        <dbReference type="ARBA" id="ARBA00004141"/>
    </source>
</evidence>
<feature type="transmembrane region" description="Helical" evidence="5">
    <location>
        <begin position="370"/>
        <end position="390"/>
    </location>
</feature>
<feature type="transmembrane region" description="Helical" evidence="5">
    <location>
        <begin position="507"/>
        <end position="530"/>
    </location>
</feature>
<dbReference type="OrthoDB" id="6770063at2759"/>